<keyword evidence="2" id="KW-1133">Transmembrane helix</keyword>
<name>A0A6F8YB39_9ACTN</name>
<sequence>MAALTAATLALAPTPAPDGLTQTLDPNQSVAGGRAVLETGHVDVGPRYRDGQWTIQIHDDTAVPPVWRRPSDVVLRVRDAAVERVPDDPAYAFVGQPPGTPVHVVPQTQNQDVVWIGWNTQDPAVMEAISRGVTMHLLGVKGPGSVVVYLQSGNLGPPQVLWDSTKPFPQPLWVETNTHTHANWIFTRPGVYLAAVEITAELVDGRQVSGRDTLRIAVGDSTPVDDAFTASYTASPPGAGATPGAAAPEAGPGSDRSAVAVPVLAAAAVLLAAALVWVLVRGARARRRALDPGEPR</sequence>
<dbReference type="AlphaFoldDB" id="A0A6F8YB39"/>
<feature type="compositionally biased region" description="Low complexity" evidence="1">
    <location>
        <begin position="233"/>
        <end position="253"/>
    </location>
</feature>
<reference evidence="3 4" key="2">
    <citation type="submission" date="2020-03" db="EMBL/GenBank/DDBJ databases">
        <authorList>
            <person name="Ichikawa N."/>
            <person name="Kimura A."/>
            <person name="Kitahashi Y."/>
            <person name="Uohara A."/>
        </authorList>
    </citation>
    <scope>NUCLEOTIDE SEQUENCE [LARGE SCALE GENOMIC DNA]</scope>
    <source>
        <strain evidence="3 4">NBRC 105367</strain>
    </source>
</reference>
<dbReference type="Proteomes" id="UP000503011">
    <property type="component" value="Chromosome"/>
</dbReference>
<evidence type="ECO:0000256" key="2">
    <source>
        <dbReference type="SAM" id="Phobius"/>
    </source>
</evidence>
<protein>
    <recommendedName>
        <fullName evidence="5">Surface-anchored protein</fullName>
    </recommendedName>
</protein>
<dbReference type="EMBL" id="AP022871">
    <property type="protein sequence ID" value="BCB83171.1"/>
    <property type="molecule type" value="Genomic_DNA"/>
</dbReference>
<proteinExistence type="predicted"/>
<evidence type="ECO:0008006" key="5">
    <source>
        <dbReference type="Google" id="ProtNLM"/>
    </source>
</evidence>
<evidence type="ECO:0000313" key="3">
    <source>
        <dbReference type="EMBL" id="BCB83171.1"/>
    </source>
</evidence>
<gene>
    <name evidence="3" type="ORF">Psuf_004840</name>
</gene>
<accession>A0A6F8YB39</accession>
<dbReference type="InterPro" id="IPR022435">
    <property type="entry name" value="Surface-anchored_actinobac"/>
</dbReference>
<keyword evidence="4" id="KW-1185">Reference proteome</keyword>
<feature type="transmembrane region" description="Helical" evidence="2">
    <location>
        <begin position="259"/>
        <end position="280"/>
    </location>
</feature>
<dbReference type="KEGG" id="psuu:Psuf_004840"/>
<organism evidence="3 4">
    <name type="scientific">Phytohabitans suffuscus</name>
    <dbReference type="NCBI Taxonomy" id="624315"/>
    <lineage>
        <taxon>Bacteria</taxon>
        <taxon>Bacillati</taxon>
        <taxon>Actinomycetota</taxon>
        <taxon>Actinomycetes</taxon>
        <taxon>Micromonosporales</taxon>
        <taxon>Micromonosporaceae</taxon>
    </lineage>
</organism>
<keyword evidence="2" id="KW-0812">Transmembrane</keyword>
<evidence type="ECO:0000256" key="1">
    <source>
        <dbReference type="SAM" id="MobiDB-lite"/>
    </source>
</evidence>
<feature type="region of interest" description="Disordered" evidence="1">
    <location>
        <begin position="231"/>
        <end position="253"/>
    </location>
</feature>
<reference evidence="3 4" key="1">
    <citation type="submission" date="2020-03" db="EMBL/GenBank/DDBJ databases">
        <title>Whole genome shotgun sequence of Phytohabitans suffuscus NBRC 105367.</title>
        <authorList>
            <person name="Komaki H."/>
            <person name="Tamura T."/>
        </authorList>
    </citation>
    <scope>NUCLEOTIDE SEQUENCE [LARGE SCALE GENOMIC DNA]</scope>
    <source>
        <strain evidence="3 4">NBRC 105367</strain>
    </source>
</reference>
<dbReference type="NCBIfam" id="TIGR03769">
    <property type="entry name" value="P_ac_wall_RPT"/>
    <property type="match status" value="1"/>
</dbReference>
<keyword evidence="2" id="KW-0472">Membrane</keyword>
<dbReference type="NCBIfam" id="NF038134">
    <property type="entry name" value="choice_anch_M"/>
    <property type="match status" value="1"/>
</dbReference>
<evidence type="ECO:0000313" key="4">
    <source>
        <dbReference type="Proteomes" id="UP000503011"/>
    </source>
</evidence>